<dbReference type="OrthoDB" id="598245at2"/>
<dbReference type="PANTHER" id="PTHR36571">
    <property type="entry name" value="PROTEIN YGIW"/>
    <property type="match status" value="1"/>
</dbReference>
<dbReference type="InterPro" id="IPR036700">
    <property type="entry name" value="BOBF_sf"/>
</dbReference>
<dbReference type="NCBIfam" id="NF033674">
    <property type="entry name" value="stress_OB_fold"/>
    <property type="match status" value="1"/>
</dbReference>
<dbReference type="SUPFAM" id="SSF101756">
    <property type="entry name" value="Hypothetical protein YgiW"/>
    <property type="match status" value="1"/>
</dbReference>
<evidence type="ECO:0000256" key="1">
    <source>
        <dbReference type="ARBA" id="ARBA00022729"/>
    </source>
</evidence>
<dbReference type="PANTHER" id="PTHR36571:SF1">
    <property type="entry name" value="PROTEIN YGIW"/>
    <property type="match status" value="1"/>
</dbReference>
<evidence type="ECO:0000256" key="2">
    <source>
        <dbReference type="SAM" id="SignalP"/>
    </source>
</evidence>
<keyword evidence="1 2" id="KW-0732">Signal</keyword>
<evidence type="ECO:0000313" key="4">
    <source>
        <dbReference type="Proteomes" id="UP000189437"/>
    </source>
</evidence>
<proteinExistence type="predicted"/>
<feature type="signal peptide" evidence="2">
    <location>
        <begin position="1"/>
        <end position="19"/>
    </location>
</feature>
<name>A0A1V3I6K5_9PAST</name>
<keyword evidence="4" id="KW-1185">Reference proteome</keyword>
<sequence>MKKLTLTTLLAIATSTAFAGFNGNTNTTQGGFKQAPAQVISVKQALSEKDNTMVSLVGNITQQIDKDDYLFSDGSAQIKVEIKNRVWNGLNVGPQDKVKISGKLDNDAFEKAEVDVYSIEKVN</sequence>
<dbReference type="RefSeq" id="WP_077428096.1">
    <property type="nucleotide sequence ID" value="NZ_MLHH01000027.1"/>
</dbReference>
<feature type="chain" id="PRO_5013251434" evidence="2">
    <location>
        <begin position="20"/>
        <end position="123"/>
    </location>
</feature>
<dbReference type="InterPro" id="IPR005220">
    <property type="entry name" value="CarO-like"/>
</dbReference>
<dbReference type="AlphaFoldDB" id="A0A1V3I6K5"/>
<accession>A0A1V3I6K5</accession>
<gene>
    <name evidence="3" type="ORF">BKK48_09190</name>
</gene>
<comment type="caution">
    <text evidence="3">The sequence shown here is derived from an EMBL/GenBank/DDBJ whole genome shotgun (WGS) entry which is preliminary data.</text>
</comment>
<dbReference type="Pfam" id="PF04076">
    <property type="entry name" value="BOF"/>
    <property type="match status" value="1"/>
</dbReference>
<dbReference type="Gene3D" id="2.40.50.200">
    <property type="entry name" value="Bacterial OB-fold"/>
    <property type="match status" value="1"/>
</dbReference>
<dbReference type="InterPro" id="IPR016052">
    <property type="entry name" value="YgiW/YdeI"/>
</dbReference>
<organism evidence="3 4">
    <name type="scientific">Rodentibacter heidelbergensis</name>
    <dbReference type="NCBI Taxonomy" id="1908258"/>
    <lineage>
        <taxon>Bacteria</taxon>
        <taxon>Pseudomonadati</taxon>
        <taxon>Pseudomonadota</taxon>
        <taxon>Gammaproteobacteria</taxon>
        <taxon>Pasteurellales</taxon>
        <taxon>Pasteurellaceae</taxon>
        <taxon>Rodentibacter</taxon>
    </lineage>
</organism>
<protein>
    <submittedName>
        <fullName evidence="3">TIGR00156 family protein</fullName>
    </submittedName>
</protein>
<dbReference type="STRING" id="1908258.BKK48_09190"/>
<dbReference type="Proteomes" id="UP000189437">
    <property type="component" value="Unassembled WGS sequence"/>
</dbReference>
<reference evidence="3 4" key="1">
    <citation type="submission" date="2016-10" db="EMBL/GenBank/DDBJ databases">
        <title>Rodentibacter gen. nov. and new species.</title>
        <authorList>
            <person name="Christensen H."/>
        </authorList>
    </citation>
    <scope>NUCLEOTIDE SEQUENCE [LARGE SCALE GENOMIC DNA]</scope>
    <source>
        <strain evidence="3 4">Ac69</strain>
    </source>
</reference>
<dbReference type="EMBL" id="MLHH01000027">
    <property type="protein sequence ID" value="OOF35624.1"/>
    <property type="molecule type" value="Genomic_DNA"/>
</dbReference>
<dbReference type="NCBIfam" id="TIGR00156">
    <property type="entry name" value="YgiW/YdeI family stress tolerance OB fold protein"/>
    <property type="match status" value="1"/>
</dbReference>
<evidence type="ECO:0000313" key="3">
    <source>
        <dbReference type="EMBL" id="OOF35624.1"/>
    </source>
</evidence>